<keyword evidence="8" id="KW-1185">Reference proteome</keyword>
<proteinExistence type="predicted"/>
<dbReference type="AlphaFoldDB" id="A0A7J0BL94"/>
<dbReference type="RefSeq" id="WP_174406068.1">
    <property type="nucleotide sequence ID" value="NZ_BLVO01000013.1"/>
</dbReference>
<feature type="transmembrane region" description="Helical" evidence="6">
    <location>
        <begin position="45"/>
        <end position="70"/>
    </location>
</feature>
<evidence type="ECO:0000256" key="2">
    <source>
        <dbReference type="ARBA" id="ARBA00022475"/>
    </source>
</evidence>
<protein>
    <recommendedName>
        <fullName evidence="9">Polysaccharide biosynthesis protein C-terminal domain-containing protein</fullName>
    </recommendedName>
</protein>
<dbReference type="PANTHER" id="PTHR30250">
    <property type="entry name" value="PST FAMILY PREDICTED COLANIC ACID TRANSPORTER"/>
    <property type="match status" value="1"/>
</dbReference>
<dbReference type="InterPro" id="IPR002797">
    <property type="entry name" value="Polysacc_synth"/>
</dbReference>
<dbReference type="GO" id="GO:0005886">
    <property type="term" value="C:plasma membrane"/>
    <property type="evidence" value="ECO:0007669"/>
    <property type="project" value="UniProtKB-SubCell"/>
</dbReference>
<feature type="transmembrane region" description="Helical" evidence="6">
    <location>
        <begin position="344"/>
        <end position="367"/>
    </location>
</feature>
<evidence type="ECO:0000256" key="4">
    <source>
        <dbReference type="ARBA" id="ARBA00022989"/>
    </source>
</evidence>
<keyword evidence="2" id="KW-1003">Cell membrane</keyword>
<dbReference type="Proteomes" id="UP000503840">
    <property type="component" value="Unassembled WGS sequence"/>
</dbReference>
<evidence type="ECO:0000313" key="8">
    <source>
        <dbReference type="Proteomes" id="UP000503840"/>
    </source>
</evidence>
<feature type="transmembrane region" description="Helical" evidence="6">
    <location>
        <begin position="483"/>
        <end position="503"/>
    </location>
</feature>
<evidence type="ECO:0000256" key="3">
    <source>
        <dbReference type="ARBA" id="ARBA00022692"/>
    </source>
</evidence>
<feature type="transmembrane region" description="Helical" evidence="6">
    <location>
        <begin position="12"/>
        <end position="39"/>
    </location>
</feature>
<feature type="transmembrane region" description="Helical" evidence="6">
    <location>
        <begin position="395"/>
        <end position="420"/>
    </location>
</feature>
<feature type="transmembrane region" description="Helical" evidence="6">
    <location>
        <begin position="523"/>
        <end position="545"/>
    </location>
</feature>
<feature type="transmembrane region" description="Helical" evidence="6">
    <location>
        <begin position="551"/>
        <end position="572"/>
    </location>
</feature>
<feature type="transmembrane region" description="Helical" evidence="6">
    <location>
        <begin position="91"/>
        <end position="115"/>
    </location>
</feature>
<feature type="transmembrane region" description="Helical" evidence="6">
    <location>
        <begin position="230"/>
        <end position="250"/>
    </location>
</feature>
<keyword evidence="3 6" id="KW-0812">Transmembrane</keyword>
<feature type="transmembrane region" description="Helical" evidence="6">
    <location>
        <begin position="127"/>
        <end position="152"/>
    </location>
</feature>
<gene>
    <name evidence="7" type="ORF">DSM101010T_28420</name>
</gene>
<dbReference type="PANTHER" id="PTHR30250:SF11">
    <property type="entry name" value="O-ANTIGEN TRANSPORTER-RELATED"/>
    <property type="match status" value="1"/>
</dbReference>
<dbReference type="InterPro" id="IPR050833">
    <property type="entry name" value="Poly_Biosynth_Transport"/>
</dbReference>
<feature type="transmembrane region" description="Helical" evidence="6">
    <location>
        <begin position="426"/>
        <end position="448"/>
    </location>
</feature>
<evidence type="ECO:0000256" key="6">
    <source>
        <dbReference type="SAM" id="Phobius"/>
    </source>
</evidence>
<evidence type="ECO:0000256" key="1">
    <source>
        <dbReference type="ARBA" id="ARBA00004651"/>
    </source>
</evidence>
<evidence type="ECO:0000313" key="7">
    <source>
        <dbReference type="EMBL" id="GFM34477.1"/>
    </source>
</evidence>
<dbReference type="Pfam" id="PF01943">
    <property type="entry name" value="Polysacc_synt"/>
    <property type="match status" value="1"/>
</dbReference>
<keyword evidence="4 6" id="KW-1133">Transmembrane helix</keyword>
<organism evidence="7 8">
    <name type="scientific">Desulfovibrio subterraneus</name>
    <dbReference type="NCBI Taxonomy" id="2718620"/>
    <lineage>
        <taxon>Bacteria</taxon>
        <taxon>Pseudomonadati</taxon>
        <taxon>Thermodesulfobacteriota</taxon>
        <taxon>Desulfovibrionia</taxon>
        <taxon>Desulfovibrionales</taxon>
        <taxon>Desulfovibrionaceae</taxon>
        <taxon>Desulfovibrio</taxon>
    </lineage>
</organism>
<reference evidence="7 8" key="1">
    <citation type="submission" date="2020-05" db="EMBL/GenBank/DDBJ databases">
        <title>Draft genome sequence of Desulfovibrio sp. strain HN2T.</title>
        <authorList>
            <person name="Ueno A."/>
            <person name="Tamazawa S."/>
            <person name="Tamamura S."/>
            <person name="Murakami T."/>
            <person name="Kiyama T."/>
            <person name="Inomata H."/>
            <person name="Amano Y."/>
            <person name="Miyakawa K."/>
            <person name="Tamaki H."/>
            <person name="Naganuma T."/>
            <person name="Kaneko K."/>
        </authorList>
    </citation>
    <scope>NUCLEOTIDE SEQUENCE [LARGE SCALE GENOMIC DNA]</scope>
    <source>
        <strain evidence="7 8">HN2</strain>
    </source>
</reference>
<comment type="caution">
    <text evidence="7">The sequence shown here is derived from an EMBL/GenBank/DDBJ whole genome shotgun (WGS) entry which is preliminary data.</text>
</comment>
<feature type="transmembrane region" description="Helical" evidence="6">
    <location>
        <begin position="164"/>
        <end position="184"/>
    </location>
</feature>
<feature type="transmembrane region" description="Helical" evidence="6">
    <location>
        <begin position="311"/>
        <end position="332"/>
    </location>
</feature>
<evidence type="ECO:0008006" key="9">
    <source>
        <dbReference type="Google" id="ProtNLM"/>
    </source>
</evidence>
<accession>A0A7J0BL94</accession>
<evidence type="ECO:0000256" key="5">
    <source>
        <dbReference type="ARBA" id="ARBA00023136"/>
    </source>
</evidence>
<name>A0A7J0BL94_9BACT</name>
<comment type="subcellular location">
    <subcellularLocation>
        <location evidence="1">Cell membrane</location>
        <topology evidence="1">Multi-pass membrane protein</topology>
    </subcellularLocation>
</comment>
<dbReference type="EMBL" id="BLVO01000013">
    <property type="protein sequence ID" value="GFM34477.1"/>
    <property type="molecule type" value="Genomic_DNA"/>
</dbReference>
<sequence>MTTMKDLQRRMAAGSAVAVVANVIYLATRLIITPFILVHVSLAEYGLWSFCFVILSYAGMSAFGINNAYIKYTAEYHVAGEVDKISRLLSTGLFIMGSVSLVCFGLLYLCAPWLVHLFRIDAELVDLSVVLLIGTASVFLIDLTLGAFRGVLEGLQEVVCSKTIWLITTLLEVLLIFAFLHMGSGIYGVLYAYVLKTLVDVLLNMVMAFRRLSGLRVHPALVSKASLNELFVFGGKVQILGFLGMFLGSLDRIITTGMLGLDATGLFEVGRKLPFTARSITGAASTPFLPAASAVGGWWQASPSMTVQAKVWKYLSLCIVTMLLGCAGLLPWGWEYWTGTGRQLFSLPTGVFAVWCLLALVAGIPALRTQWKLLYSGEYLEADELRGLYLRGMRYLNLINFVLYSFIIAAAPQILFAWVGSGYDEANGICFSVAVMCLIHLSTLPCSAMMRGINRSGRELEAVLINLVLMLLWGPAWTKAYGLMGTVWGVTLSTVVSTVHFIWRTNRAFRISFAEFWKQAVVVGTAPVLAGLAVYGVCRLLSAWLPDMNRWETLGVVLLLGMGYLVLCGILLRRFTLSEAEWNALTAPLLRRLGRGSSPVASKPIE</sequence>
<keyword evidence="5 6" id="KW-0472">Membrane</keyword>
<feature type="transmembrane region" description="Helical" evidence="6">
    <location>
        <begin position="460"/>
        <end position="477"/>
    </location>
</feature>